<dbReference type="InterPro" id="IPR000719">
    <property type="entry name" value="Prot_kinase_dom"/>
</dbReference>
<name>A0ABQ9YDW1_9EUKA</name>
<comment type="caution">
    <text evidence="3">The sequence shown here is derived from an EMBL/GenBank/DDBJ whole genome shotgun (WGS) entry which is preliminary data.</text>
</comment>
<protein>
    <recommendedName>
        <fullName evidence="2">Protein kinase domain-containing protein</fullName>
    </recommendedName>
</protein>
<feature type="domain" description="Protein kinase" evidence="2">
    <location>
        <begin position="1"/>
        <end position="174"/>
    </location>
</feature>
<dbReference type="InterPro" id="IPR011009">
    <property type="entry name" value="Kinase-like_dom_sf"/>
</dbReference>
<dbReference type="Proteomes" id="UP001281761">
    <property type="component" value="Unassembled WGS sequence"/>
</dbReference>
<dbReference type="Gene3D" id="1.10.510.10">
    <property type="entry name" value="Transferase(Phosphotransferase) domain 1"/>
    <property type="match status" value="1"/>
</dbReference>
<evidence type="ECO:0000256" key="1">
    <source>
        <dbReference type="SAM" id="MobiDB-lite"/>
    </source>
</evidence>
<evidence type="ECO:0000259" key="2">
    <source>
        <dbReference type="PROSITE" id="PS50011"/>
    </source>
</evidence>
<dbReference type="Pfam" id="PF00069">
    <property type="entry name" value="Pkinase"/>
    <property type="match status" value="1"/>
</dbReference>
<evidence type="ECO:0000313" key="4">
    <source>
        <dbReference type="Proteomes" id="UP001281761"/>
    </source>
</evidence>
<organism evidence="3 4">
    <name type="scientific">Blattamonas nauphoetae</name>
    <dbReference type="NCBI Taxonomy" id="2049346"/>
    <lineage>
        <taxon>Eukaryota</taxon>
        <taxon>Metamonada</taxon>
        <taxon>Preaxostyla</taxon>
        <taxon>Oxymonadida</taxon>
        <taxon>Blattamonas</taxon>
    </lineage>
</organism>
<evidence type="ECO:0000313" key="3">
    <source>
        <dbReference type="EMBL" id="KAK2961960.1"/>
    </source>
</evidence>
<reference evidence="3 4" key="1">
    <citation type="journal article" date="2022" name="bioRxiv">
        <title>Genomics of Preaxostyla Flagellates Illuminates Evolutionary Transitions and the Path Towards Mitochondrial Loss.</title>
        <authorList>
            <person name="Novak L.V.F."/>
            <person name="Treitli S.C."/>
            <person name="Pyrih J."/>
            <person name="Halakuc P."/>
            <person name="Pipaliya S.V."/>
            <person name="Vacek V."/>
            <person name="Brzon O."/>
            <person name="Soukal P."/>
            <person name="Eme L."/>
            <person name="Dacks J.B."/>
            <person name="Karnkowska A."/>
            <person name="Elias M."/>
            <person name="Hampl V."/>
        </authorList>
    </citation>
    <scope>NUCLEOTIDE SEQUENCE [LARGE SCALE GENOMIC DNA]</scope>
    <source>
        <strain evidence="3">NAU3</strain>
        <tissue evidence="3">Gut</tissue>
    </source>
</reference>
<proteinExistence type="predicted"/>
<dbReference type="PANTHER" id="PTHR44329">
    <property type="entry name" value="SERINE/THREONINE-PROTEIN KINASE TNNI3K-RELATED"/>
    <property type="match status" value="1"/>
</dbReference>
<dbReference type="PROSITE" id="PS50011">
    <property type="entry name" value="PROTEIN_KINASE_DOM"/>
    <property type="match status" value="1"/>
</dbReference>
<dbReference type="SUPFAM" id="SSF56112">
    <property type="entry name" value="Protein kinase-like (PK-like)"/>
    <property type="match status" value="1"/>
</dbReference>
<dbReference type="EMBL" id="JARBJD010000013">
    <property type="protein sequence ID" value="KAK2961960.1"/>
    <property type="molecule type" value="Genomic_DNA"/>
</dbReference>
<dbReference type="InterPro" id="IPR051681">
    <property type="entry name" value="Ser/Thr_Kinases-Pseudokinases"/>
</dbReference>
<sequence length="189" mass="20421">MKVAETSMNATVLTHLSSHWVMFDSTGSVCLKTRESTPVNVPSIPPPNPNALPNEDQKGGNPQHVNLALEGQRWRAPEVAKAENETMTGNDQAVVDGRKAAVFSLGLVLWEIETGCVPFAEQDATNAQRQLGTGVLPKMDGIGSDMKELICECLRLNPSERPSLSDVSECLISIATSNPTDEEEPHSDK</sequence>
<feature type="region of interest" description="Disordered" evidence="1">
    <location>
        <begin position="36"/>
        <end position="62"/>
    </location>
</feature>
<accession>A0ABQ9YDW1</accession>
<keyword evidence="4" id="KW-1185">Reference proteome</keyword>
<gene>
    <name evidence="3" type="ORF">BLNAU_3016</name>
</gene>